<dbReference type="AlphaFoldDB" id="A0A3M7SRA0"/>
<keyword evidence="2" id="KW-1185">Reference proteome</keyword>
<organism evidence="1 2">
    <name type="scientific">Brachionus plicatilis</name>
    <name type="common">Marine rotifer</name>
    <name type="synonym">Brachionus muelleri</name>
    <dbReference type="NCBI Taxonomy" id="10195"/>
    <lineage>
        <taxon>Eukaryota</taxon>
        <taxon>Metazoa</taxon>
        <taxon>Spiralia</taxon>
        <taxon>Gnathifera</taxon>
        <taxon>Rotifera</taxon>
        <taxon>Eurotatoria</taxon>
        <taxon>Monogononta</taxon>
        <taxon>Pseudotrocha</taxon>
        <taxon>Ploima</taxon>
        <taxon>Brachionidae</taxon>
        <taxon>Brachionus</taxon>
    </lineage>
</organism>
<accession>A0A3M7SRA0</accession>
<reference evidence="1 2" key="1">
    <citation type="journal article" date="2018" name="Sci. Rep.">
        <title>Genomic signatures of local adaptation to the degree of environmental predictability in rotifers.</title>
        <authorList>
            <person name="Franch-Gras L."/>
            <person name="Hahn C."/>
            <person name="Garcia-Roger E.M."/>
            <person name="Carmona M.J."/>
            <person name="Serra M."/>
            <person name="Gomez A."/>
        </authorList>
    </citation>
    <scope>NUCLEOTIDE SEQUENCE [LARGE SCALE GENOMIC DNA]</scope>
    <source>
        <strain evidence="1">HYR1</strain>
    </source>
</reference>
<sequence>MILPNPNNCPKNHSKLEAIFKPDEIEKNIVYYIKQLLNKPYLFNQIMNRNKSTLINDSTVINDIFHGKVYPKRFKIQTKKHKLDFN</sequence>
<comment type="caution">
    <text evidence="1">The sequence shown here is derived from an EMBL/GenBank/DDBJ whole genome shotgun (WGS) entry which is preliminary data.</text>
</comment>
<name>A0A3M7SRA0_BRAPC</name>
<proteinExistence type="predicted"/>
<evidence type="ECO:0000313" key="2">
    <source>
        <dbReference type="Proteomes" id="UP000276133"/>
    </source>
</evidence>
<dbReference type="EMBL" id="REGN01000891">
    <property type="protein sequence ID" value="RNA38323.1"/>
    <property type="molecule type" value="Genomic_DNA"/>
</dbReference>
<evidence type="ECO:0000313" key="1">
    <source>
        <dbReference type="EMBL" id="RNA38323.1"/>
    </source>
</evidence>
<protein>
    <submittedName>
        <fullName evidence="1">Uncharacterized protein</fullName>
    </submittedName>
</protein>
<dbReference type="Proteomes" id="UP000276133">
    <property type="component" value="Unassembled WGS sequence"/>
</dbReference>
<gene>
    <name evidence="1" type="ORF">BpHYR1_041591</name>
</gene>